<dbReference type="Pfam" id="PF12831">
    <property type="entry name" value="FAD_oxidored"/>
    <property type="match status" value="1"/>
</dbReference>
<dbReference type="InterPro" id="IPR036188">
    <property type="entry name" value="FAD/NAD-bd_sf"/>
</dbReference>
<evidence type="ECO:0000313" key="2">
    <source>
        <dbReference type="EMBL" id="MEX5718513.1"/>
    </source>
</evidence>
<sequence>MRTAATVPSGETIGSGRRHAVVVGGSMAGLVAARVLAAHFDRVTIVERDRLRDGGAHRKGVPQGRQLHALLARGRDVLEALFPGFGRELEAAGAVPISVPGDFLTLTKAGWLDRRAPGWTALSASRPLIEATVRRRLLDLPGITLLDGHEATALVASRDGRVVRGVTVRRVGGLDGVFSVDADLVVDASGRGSRTPAWLAELGYPAPEATRVDPDIAYATRTYRIPDGFTADWKAVMLMSQPPTMPRTGFLFPIEDGQWMVALMGAAGQHPPTDEEGHAAFVRSLRSPVIAEAVADAEPVSEIRGHRGTTNRQWHFERMRRWPERFVVLGDAVCAFNPIYGQGMTTAAVGAETLDACLRSRRRPAGDLDGLGARFQRALARRNADAWMFSTGEDLRFPTTTGMTAGRVLRAQHHYLDRIEAASTRDPAVADVYVRAFGMLERPTALFRPGLVAAAARTRPTRVTGIAPVPPRRADQAASGRRGERQPA</sequence>
<proteinExistence type="predicted"/>
<organism evidence="2 3">
    <name type="scientific">Geodermatophilus maliterrae</name>
    <dbReference type="NCBI Taxonomy" id="3162531"/>
    <lineage>
        <taxon>Bacteria</taxon>
        <taxon>Bacillati</taxon>
        <taxon>Actinomycetota</taxon>
        <taxon>Actinomycetes</taxon>
        <taxon>Geodermatophilales</taxon>
        <taxon>Geodermatophilaceae</taxon>
        <taxon>Geodermatophilus</taxon>
    </lineage>
</organism>
<evidence type="ECO:0000256" key="1">
    <source>
        <dbReference type="SAM" id="MobiDB-lite"/>
    </source>
</evidence>
<dbReference type="Proteomes" id="UP001560045">
    <property type="component" value="Unassembled WGS sequence"/>
</dbReference>
<comment type="caution">
    <text evidence="2">The sequence shown here is derived from an EMBL/GenBank/DDBJ whole genome shotgun (WGS) entry which is preliminary data.</text>
</comment>
<dbReference type="RefSeq" id="WP_369205442.1">
    <property type="nucleotide sequence ID" value="NZ_JBFNXQ010000022.1"/>
</dbReference>
<protein>
    <submittedName>
        <fullName evidence="2">FAD-dependent oxidoreductase</fullName>
    </submittedName>
</protein>
<evidence type="ECO:0000313" key="3">
    <source>
        <dbReference type="Proteomes" id="UP001560045"/>
    </source>
</evidence>
<dbReference type="Gene3D" id="3.50.50.60">
    <property type="entry name" value="FAD/NAD(P)-binding domain"/>
    <property type="match status" value="1"/>
</dbReference>
<reference evidence="2 3" key="1">
    <citation type="submission" date="2024-06" db="EMBL/GenBank/DDBJ databases">
        <title>Draft genome sequence of Geodermatophilus badlandi, a novel member of the Geodermatophilaceae isolated from badland sedimentary rocks in the Red desert, Wyoming, USA.</title>
        <authorList>
            <person name="Ben Tekaya S."/>
            <person name="Nouioui I."/>
            <person name="Flores G.M."/>
            <person name="Shaal M.N."/>
            <person name="Bredoire F."/>
            <person name="Basile F."/>
            <person name="Van Diepen L."/>
            <person name="Ward N.L."/>
        </authorList>
    </citation>
    <scope>NUCLEOTIDE SEQUENCE [LARGE SCALE GENOMIC DNA]</scope>
    <source>
        <strain evidence="2 3">WL48A</strain>
    </source>
</reference>
<keyword evidence="3" id="KW-1185">Reference proteome</keyword>
<dbReference type="PANTHER" id="PTHR43422">
    <property type="entry name" value="THIAMINE THIAZOLE SYNTHASE"/>
    <property type="match status" value="1"/>
</dbReference>
<dbReference type="EMBL" id="JBFNXQ010000022">
    <property type="protein sequence ID" value="MEX5718513.1"/>
    <property type="molecule type" value="Genomic_DNA"/>
</dbReference>
<feature type="region of interest" description="Disordered" evidence="1">
    <location>
        <begin position="463"/>
        <end position="488"/>
    </location>
</feature>
<name>A0ABV3XD75_9ACTN</name>
<gene>
    <name evidence="2" type="ORF">ABQ292_09080</name>
</gene>
<dbReference type="PANTHER" id="PTHR43422:SF3">
    <property type="entry name" value="THIAMINE THIAZOLE SYNTHASE"/>
    <property type="match status" value="1"/>
</dbReference>
<dbReference type="SUPFAM" id="SSF51905">
    <property type="entry name" value="FAD/NAD(P)-binding domain"/>
    <property type="match status" value="1"/>
</dbReference>
<accession>A0ABV3XD75</accession>